<gene>
    <name evidence="2" type="ORF">PRZ48_002133</name>
</gene>
<dbReference type="SUPFAM" id="SSF53254">
    <property type="entry name" value="Phosphoglycerate mutase-like"/>
    <property type="match status" value="1"/>
</dbReference>
<dbReference type="EMBL" id="JAXOVC010000001">
    <property type="protein sequence ID" value="KAK4508395.1"/>
    <property type="molecule type" value="Genomic_DNA"/>
</dbReference>
<protein>
    <recommendedName>
        <fullName evidence="4">Phosphoglycerate mutase-like protein</fullName>
    </recommendedName>
</protein>
<organism evidence="2 3">
    <name type="scientific">Zasmidium cellare</name>
    <name type="common">Wine cellar mold</name>
    <name type="synonym">Racodium cellare</name>
    <dbReference type="NCBI Taxonomy" id="395010"/>
    <lineage>
        <taxon>Eukaryota</taxon>
        <taxon>Fungi</taxon>
        <taxon>Dikarya</taxon>
        <taxon>Ascomycota</taxon>
        <taxon>Pezizomycotina</taxon>
        <taxon>Dothideomycetes</taxon>
        <taxon>Dothideomycetidae</taxon>
        <taxon>Mycosphaerellales</taxon>
        <taxon>Mycosphaerellaceae</taxon>
        <taxon>Zasmidium</taxon>
    </lineage>
</organism>
<dbReference type="InterPro" id="IPR029033">
    <property type="entry name" value="His_PPase_superfam"/>
</dbReference>
<dbReference type="Pfam" id="PF00300">
    <property type="entry name" value="His_Phos_1"/>
    <property type="match status" value="1"/>
</dbReference>
<dbReference type="Proteomes" id="UP001305779">
    <property type="component" value="Unassembled WGS sequence"/>
</dbReference>
<dbReference type="PANTHER" id="PTHR48100">
    <property type="entry name" value="BROAD-SPECIFICITY PHOSPHATASE YOR283W-RELATED"/>
    <property type="match status" value="1"/>
</dbReference>
<comment type="caution">
    <text evidence="2">The sequence shown here is derived from an EMBL/GenBank/DDBJ whole genome shotgun (WGS) entry which is preliminary data.</text>
</comment>
<proteinExistence type="predicted"/>
<reference evidence="2 3" key="1">
    <citation type="journal article" date="2023" name="G3 (Bethesda)">
        <title>A chromosome-level genome assembly of Zasmidium syzygii isolated from banana leaves.</title>
        <authorList>
            <person name="van Westerhoven A.C."/>
            <person name="Mehrabi R."/>
            <person name="Talebi R."/>
            <person name="Steentjes M.B.F."/>
            <person name="Corcolon B."/>
            <person name="Chong P.A."/>
            <person name="Kema G.H.J."/>
            <person name="Seidl M.F."/>
        </authorList>
    </citation>
    <scope>NUCLEOTIDE SEQUENCE [LARGE SCALE GENOMIC DNA]</scope>
    <source>
        <strain evidence="2 3">P124</strain>
    </source>
</reference>
<dbReference type="SMART" id="SM00855">
    <property type="entry name" value="PGAM"/>
    <property type="match status" value="1"/>
</dbReference>
<dbReference type="InterPro" id="IPR050275">
    <property type="entry name" value="PGM_Phosphatase"/>
</dbReference>
<dbReference type="InterPro" id="IPR013078">
    <property type="entry name" value="His_Pase_superF_clade-1"/>
</dbReference>
<sequence>MTPTIHCVRHAQGYHNLTTANHHMHDPLLTPYGEQQCRDLQTVFPNQSSIDLIVASPIKRTLNTALLSFADIIASKNLTVIALPELQETSDLPCDTGSEPEELRREFEGKAVDLELVKEGWNGKRGKWAPNGRAIEKRAREARVWLQNRTERNIVVVTHGGFLHYFTEDFHDQDRFAGTGWANTEFRSYAFSTHEPEEAHLIETQESRERRKGDRKGLDSEEHVNLQRTGTEEGKIQAKV</sequence>
<evidence type="ECO:0000313" key="2">
    <source>
        <dbReference type="EMBL" id="KAK4508395.1"/>
    </source>
</evidence>
<dbReference type="CDD" id="cd07067">
    <property type="entry name" value="HP_PGM_like"/>
    <property type="match status" value="1"/>
</dbReference>
<evidence type="ECO:0000313" key="3">
    <source>
        <dbReference type="Proteomes" id="UP001305779"/>
    </source>
</evidence>
<keyword evidence="3" id="KW-1185">Reference proteome</keyword>
<feature type="region of interest" description="Disordered" evidence="1">
    <location>
        <begin position="201"/>
        <end position="240"/>
    </location>
</feature>
<accession>A0ABR0F544</accession>
<dbReference type="PANTHER" id="PTHR48100:SF54">
    <property type="entry name" value="PHOSPHATASE SPAC5H10.03-RELATED"/>
    <property type="match status" value="1"/>
</dbReference>
<name>A0ABR0F544_ZASCE</name>
<evidence type="ECO:0008006" key="4">
    <source>
        <dbReference type="Google" id="ProtNLM"/>
    </source>
</evidence>
<evidence type="ECO:0000256" key="1">
    <source>
        <dbReference type="SAM" id="MobiDB-lite"/>
    </source>
</evidence>
<dbReference type="Gene3D" id="3.40.50.1240">
    <property type="entry name" value="Phosphoglycerate mutase-like"/>
    <property type="match status" value="1"/>
</dbReference>